<evidence type="ECO:0000256" key="3">
    <source>
        <dbReference type="ARBA" id="ARBA00022840"/>
    </source>
</evidence>
<dbReference type="EMBL" id="JACHGJ010000004">
    <property type="protein sequence ID" value="MBB6480921.1"/>
    <property type="molecule type" value="Genomic_DNA"/>
</dbReference>
<dbReference type="PANTHER" id="PTHR19211:SF14">
    <property type="entry name" value="ATP-BINDING CASSETTE SUB-FAMILY F MEMBER 1"/>
    <property type="match status" value="1"/>
</dbReference>
<accession>A0A841RC20</accession>
<dbReference type="RefSeq" id="WP_184747165.1">
    <property type="nucleotide sequence ID" value="NZ_JACHGJ010000004.1"/>
</dbReference>
<dbReference type="CDD" id="cd03221">
    <property type="entry name" value="ABCF_EF-3"/>
    <property type="match status" value="1"/>
</dbReference>
<keyword evidence="1" id="KW-0677">Repeat</keyword>
<keyword evidence="6" id="KW-1185">Reference proteome</keyword>
<gene>
    <name evidence="5" type="ORF">HNR50_002594</name>
</gene>
<dbReference type="GO" id="GO:0016887">
    <property type="term" value="F:ATP hydrolysis activity"/>
    <property type="evidence" value="ECO:0007669"/>
    <property type="project" value="InterPro"/>
</dbReference>
<dbReference type="AlphaFoldDB" id="A0A841RC20"/>
<dbReference type="InterPro" id="IPR003593">
    <property type="entry name" value="AAA+_ATPase"/>
</dbReference>
<keyword evidence="3" id="KW-0067">ATP-binding</keyword>
<dbReference type="Gene3D" id="3.40.50.300">
    <property type="entry name" value="P-loop containing nucleotide triphosphate hydrolases"/>
    <property type="match status" value="2"/>
</dbReference>
<evidence type="ECO:0000313" key="6">
    <source>
        <dbReference type="Proteomes" id="UP000587760"/>
    </source>
</evidence>
<dbReference type="Proteomes" id="UP000587760">
    <property type="component" value="Unassembled WGS sequence"/>
</dbReference>
<dbReference type="InterPro" id="IPR050611">
    <property type="entry name" value="ABCF"/>
</dbReference>
<proteinExistence type="predicted"/>
<dbReference type="Pfam" id="PF00005">
    <property type="entry name" value="ABC_tran"/>
    <property type="match status" value="1"/>
</dbReference>
<dbReference type="SMART" id="SM00382">
    <property type="entry name" value="AAA"/>
    <property type="match status" value="1"/>
</dbReference>
<dbReference type="PANTHER" id="PTHR19211">
    <property type="entry name" value="ATP-BINDING TRANSPORT PROTEIN-RELATED"/>
    <property type="match status" value="1"/>
</dbReference>
<dbReference type="InterPro" id="IPR027417">
    <property type="entry name" value="P-loop_NTPase"/>
</dbReference>
<keyword evidence="2" id="KW-0547">Nucleotide-binding</keyword>
<dbReference type="SUPFAM" id="SSF52540">
    <property type="entry name" value="P-loop containing nucleoside triphosphate hydrolases"/>
    <property type="match status" value="1"/>
</dbReference>
<dbReference type="GO" id="GO:0005524">
    <property type="term" value="F:ATP binding"/>
    <property type="evidence" value="ECO:0007669"/>
    <property type="project" value="UniProtKB-KW"/>
</dbReference>
<evidence type="ECO:0000256" key="2">
    <source>
        <dbReference type="ARBA" id="ARBA00022741"/>
    </source>
</evidence>
<protein>
    <submittedName>
        <fullName evidence="5">ATPase subunit of ABC transporter with duplicated ATPase domains</fullName>
    </submittedName>
</protein>
<evidence type="ECO:0000313" key="5">
    <source>
        <dbReference type="EMBL" id="MBB6480921.1"/>
    </source>
</evidence>
<evidence type="ECO:0000259" key="4">
    <source>
        <dbReference type="SMART" id="SM00382"/>
    </source>
</evidence>
<feature type="domain" description="AAA+ ATPase" evidence="4">
    <location>
        <begin position="31"/>
        <end position="140"/>
    </location>
</feature>
<evidence type="ECO:0000256" key="1">
    <source>
        <dbReference type="ARBA" id="ARBA00022737"/>
    </source>
</evidence>
<comment type="caution">
    <text evidence="5">The sequence shown here is derived from an EMBL/GenBank/DDBJ whole genome shotgun (WGS) entry which is preliminary data.</text>
</comment>
<reference evidence="5 6" key="1">
    <citation type="submission" date="2020-08" db="EMBL/GenBank/DDBJ databases">
        <title>Genomic Encyclopedia of Type Strains, Phase IV (KMG-IV): sequencing the most valuable type-strain genomes for metagenomic binning, comparative biology and taxonomic classification.</title>
        <authorList>
            <person name="Goeker M."/>
        </authorList>
    </citation>
    <scope>NUCLEOTIDE SEQUENCE [LARGE SCALE GENOMIC DNA]</scope>
    <source>
        <strain evidence="5 6">DSM 2461</strain>
    </source>
</reference>
<name>A0A841RC20_9SPIO</name>
<organism evidence="5 6">
    <name type="scientific">Spirochaeta isovalerica</name>
    <dbReference type="NCBI Taxonomy" id="150"/>
    <lineage>
        <taxon>Bacteria</taxon>
        <taxon>Pseudomonadati</taxon>
        <taxon>Spirochaetota</taxon>
        <taxon>Spirochaetia</taxon>
        <taxon>Spirochaetales</taxon>
        <taxon>Spirochaetaceae</taxon>
        <taxon>Spirochaeta</taxon>
    </lineage>
</organism>
<sequence length="143" mass="15814">MSESVLSVQHLSFSYINQEKILFSDTTISFPGGWTAVAGPNGSGKSTLLQILGGRITPDKGEMKKLLIAIALEKDIPHKSILLLDEPVNHLDAESCSVLEEALFDYPGAVILVSHNREFLQSQIMKHWHLEKLMDNSHCSNNS</sequence>
<dbReference type="InterPro" id="IPR003439">
    <property type="entry name" value="ABC_transporter-like_ATP-bd"/>
</dbReference>